<evidence type="ECO:0000256" key="3">
    <source>
        <dbReference type="ARBA" id="ARBA00023125"/>
    </source>
</evidence>
<dbReference type="AlphaFoldDB" id="A0A191KW44"/>
<keyword evidence="3" id="KW-0238">DNA-binding</keyword>
<dbReference type="PANTHER" id="PTHR24411:SF3">
    <property type="entry name" value="NUCLEAR FACTOR ERYTHROID 2-RELATED FACTOR 2"/>
    <property type="match status" value="1"/>
</dbReference>
<dbReference type="InterPro" id="IPR046347">
    <property type="entry name" value="bZIP_sf"/>
</dbReference>
<dbReference type="GO" id="GO:0000981">
    <property type="term" value="F:DNA-binding transcription factor activity, RNA polymerase II-specific"/>
    <property type="evidence" value="ECO:0007669"/>
    <property type="project" value="TreeGrafter"/>
</dbReference>
<accession>A0A191KW44</accession>
<dbReference type="InterPro" id="IPR047167">
    <property type="entry name" value="NFE2-like"/>
</dbReference>
<dbReference type="PROSITE" id="PS50217">
    <property type="entry name" value="BZIP"/>
    <property type="match status" value="1"/>
</dbReference>
<evidence type="ECO:0000256" key="2">
    <source>
        <dbReference type="ARBA" id="ARBA00023015"/>
    </source>
</evidence>
<dbReference type="InterPro" id="IPR004827">
    <property type="entry name" value="bZIP"/>
</dbReference>
<feature type="region of interest" description="Disordered" evidence="8">
    <location>
        <begin position="406"/>
        <end position="459"/>
    </location>
</feature>
<comment type="similarity">
    <text evidence="1">Belongs to the bZIP family. CNC subfamily.</text>
</comment>
<reference evidence="10" key="1">
    <citation type="submission" date="2016-03" db="EMBL/GenBank/DDBJ databases">
        <title>Isolation and Tissue-specific Expression of nuclear factor erythroid 2-related factor 2-like 2 (Nrf2) in Japanese seabass, Lateolabrax japonicus.</title>
        <authorList>
            <person name="Xu H."/>
        </authorList>
    </citation>
    <scope>NUCLEOTIDE SEQUENCE</scope>
</reference>
<dbReference type="PROSITE" id="PS00036">
    <property type="entry name" value="BZIP_BASIC"/>
    <property type="match status" value="1"/>
</dbReference>
<dbReference type="CDD" id="cd14720">
    <property type="entry name" value="bZIP_NFE2-like"/>
    <property type="match status" value="1"/>
</dbReference>
<feature type="compositionally biased region" description="Polar residues" evidence="8">
    <location>
        <begin position="349"/>
        <end position="362"/>
    </location>
</feature>
<dbReference type="Pfam" id="PF03131">
    <property type="entry name" value="bZIP_Maf"/>
    <property type="match status" value="1"/>
</dbReference>
<evidence type="ECO:0000259" key="9">
    <source>
        <dbReference type="PROSITE" id="PS50217"/>
    </source>
</evidence>
<dbReference type="InterPro" id="IPR008917">
    <property type="entry name" value="TF_DNA-bd_sf"/>
</dbReference>
<dbReference type="SUPFAM" id="SSF47454">
    <property type="entry name" value="A DNA-binding domain in eukaryotic transcription factors"/>
    <property type="match status" value="1"/>
</dbReference>
<protein>
    <submittedName>
        <fullName evidence="10">Nuclear factor erythroid 2-related factor 2-like 2</fullName>
    </submittedName>
</protein>
<keyword evidence="5" id="KW-0804">Transcription</keyword>
<keyword evidence="7" id="KW-0175">Coiled coil</keyword>
<dbReference type="SUPFAM" id="SSF57959">
    <property type="entry name" value="Leucine zipper domain"/>
    <property type="match status" value="1"/>
</dbReference>
<dbReference type="GO" id="GO:0000978">
    <property type="term" value="F:RNA polymerase II cis-regulatory region sequence-specific DNA binding"/>
    <property type="evidence" value="ECO:0007669"/>
    <property type="project" value="InterPro"/>
</dbReference>
<dbReference type="EMBL" id="KU892416">
    <property type="protein sequence ID" value="AMS75114.1"/>
    <property type="molecule type" value="mRNA"/>
</dbReference>
<dbReference type="FunFam" id="1.10.880.10:FF:000001">
    <property type="entry name" value="Nuclear factor erythroid 2-related factor 2"/>
    <property type="match status" value="1"/>
</dbReference>
<evidence type="ECO:0000256" key="6">
    <source>
        <dbReference type="ARBA" id="ARBA00023242"/>
    </source>
</evidence>
<sequence length="613" mass="68915">MDMEVLHCSQQDMNLIDILWNQDIDLGARREVFDYNHRQKEHELQRQRELEEEKRLDLLREQEKALLAQLQLDEETGEYIPRPPSSAPLQSAVTPLEGTQNVSFTEESGDAMSFDECLQLLAETFPVEETENASVCQDTTAVSAPMMSPEPPALPLATLTPDPLPPPPPPTPTQRMSPDLEQVWMELLSLPELQQCLSMQMEDTLETTTYPLPNSPEVQNPNYSFYPMTNLTEEGTNNVNACPAEFINTFDGSVPSIAPPDNLNQMKAKAPQINTNFGAESFCGVFYPNAVLEESSGPHSLEGTESDTMSDIPNKPPFTSVDLYSLSPEDSFDRGKQNPITELPDSDSGIFSNTSPNASSPGKSVYGEGSFLYSDSDMEEMDHNPGSAESDYSEMFSLNFQPDDLQSAGSVCVGQPQQQQEKKPKQHQTDPAEESGHNNTPFTKDKQKKRSNVRLSRDEQRARALKIPFTVAMIINLPVDDFNELMSKHQLNEAQLALVRDIRRRGKNKVAAQNCRKRKMENIVVLESDLDSLKDEKERLLSEKSQNMTNLKEMKQQLSSLYLEVFSMLRDEKGNSYSPSDYSLQQSTNGSIFLVPRIKKTFIKREDTHLSPV</sequence>
<evidence type="ECO:0000256" key="5">
    <source>
        <dbReference type="ARBA" id="ARBA00023163"/>
    </source>
</evidence>
<dbReference type="SMART" id="SM00338">
    <property type="entry name" value="BRLZ"/>
    <property type="match status" value="1"/>
</dbReference>
<proteinExistence type="evidence at transcript level"/>
<keyword evidence="6" id="KW-0539">Nucleus</keyword>
<feature type="domain" description="BZIP" evidence="9">
    <location>
        <begin position="498"/>
        <end position="561"/>
    </location>
</feature>
<organism evidence="10">
    <name type="scientific">Lateolabrax japonicus</name>
    <name type="common">Japanese sea perch</name>
    <name type="synonym">Japanese sea bass</name>
    <dbReference type="NCBI Taxonomy" id="8164"/>
    <lineage>
        <taxon>Eukaryota</taxon>
        <taxon>Metazoa</taxon>
        <taxon>Chordata</taxon>
        <taxon>Craniata</taxon>
        <taxon>Vertebrata</taxon>
        <taxon>Euteleostomi</taxon>
        <taxon>Actinopterygii</taxon>
        <taxon>Neopterygii</taxon>
        <taxon>Teleostei</taxon>
        <taxon>Neoteleostei</taxon>
        <taxon>Acanthomorphata</taxon>
        <taxon>Eupercaria</taxon>
        <taxon>Acropomatiformes</taxon>
        <taxon>Lateolabracidae</taxon>
        <taxon>Lateolabrax</taxon>
    </lineage>
</organism>
<keyword evidence="2" id="KW-0805">Transcription regulation</keyword>
<keyword evidence="4" id="KW-0010">Activator</keyword>
<evidence type="ECO:0000256" key="8">
    <source>
        <dbReference type="SAM" id="MobiDB-lite"/>
    </source>
</evidence>
<dbReference type="PANTHER" id="PTHR24411">
    <property type="entry name" value="NUCLEAR FACTOR ERYTHROID 2-RELATED FACTOR"/>
    <property type="match status" value="1"/>
</dbReference>
<name>A0A191KW44_LATJA</name>
<feature type="coiled-coil region" evidence="7">
    <location>
        <begin position="516"/>
        <end position="561"/>
    </location>
</feature>
<gene>
    <name evidence="10" type="primary">Nrf2</name>
</gene>
<dbReference type="Gene3D" id="1.10.880.10">
    <property type="entry name" value="Transcription factor, Skn-1-like, DNA-binding domain"/>
    <property type="match status" value="1"/>
</dbReference>
<evidence type="ECO:0000256" key="1">
    <source>
        <dbReference type="ARBA" id="ARBA00008157"/>
    </source>
</evidence>
<evidence type="ECO:0000256" key="7">
    <source>
        <dbReference type="SAM" id="Coils"/>
    </source>
</evidence>
<feature type="region of interest" description="Disordered" evidence="8">
    <location>
        <begin position="296"/>
        <end position="370"/>
    </location>
</feature>
<dbReference type="GO" id="GO:0034599">
    <property type="term" value="P:cellular response to oxidative stress"/>
    <property type="evidence" value="ECO:0007669"/>
    <property type="project" value="TreeGrafter"/>
</dbReference>
<feature type="compositionally biased region" description="Basic and acidic residues" evidence="8">
    <location>
        <begin position="420"/>
        <end position="436"/>
    </location>
</feature>
<evidence type="ECO:0000256" key="4">
    <source>
        <dbReference type="ARBA" id="ARBA00023159"/>
    </source>
</evidence>
<dbReference type="InterPro" id="IPR004826">
    <property type="entry name" value="bZIP_Maf"/>
</dbReference>
<evidence type="ECO:0000313" key="10">
    <source>
        <dbReference type="EMBL" id="AMS75114.1"/>
    </source>
</evidence>
<dbReference type="GO" id="GO:0005634">
    <property type="term" value="C:nucleus"/>
    <property type="evidence" value="ECO:0007669"/>
    <property type="project" value="UniProtKB-ARBA"/>
</dbReference>